<evidence type="ECO:0000313" key="1">
    <source>
        <dbReference type="EMBL" id="GEP31580.1"/>
    </source>
</evidence>
<reference evidence="1 2" key="1">
    <citation type="submission" date="2019-07" db="EMBL/GenBank/DDBJ databases">
        <title>Whole genome shotgun sequence of Thiobacillus plumbophilus NBRC 107929.</title>
        <authorList>
            <person name="Hosoyama A."/>
            <person name="Uohara A."/>
            <person name="Ohji S."/>
            <person name="Ichikawa N."/>
        </authorList>
    </citation>
    <scope>NUCLEOTIDE SEQUENCE [LARGE SCALE GENOMIC DNA]</scope>
    <source>
        <strain evidence="1 2">NBRC 107929</strain>
    </source>
</reference>
<sequence>MLEEFEGPFSAAEAAAMASLCSSITLTMEMQGLFLDHLADKSGWESCYGWAMWGPEMCITSIRDSMCILHAQETSFSEVISVMRQSAGVEENSTE</sequence>
<accession>A0A512LAR9</accession>
<proteinExistence type="predicted"/>
<organism evidence="1 2">
    <name type="scientific">Sulfuriferula plumbiphila</name>
    <dbReference type="NCBI Taxonomy" id="171865"/>
    <lineage>
        <taxon>Bacteria</taxon>
        <taxon>Pseudomonadati</taxon>
        <taxon>Pseudomonadota</taxon>
        <taxon>Betaproteobacteria</taxon>
        <taxon>Nitrosomonadales</taxon>
        <taxon>Sulfuricellaceae</taxon>
        <taxon>Sulfuriferula</taxon>
    </lineage>
</organism>
<dbReference type="Proteomes" id="UP000321337">
    <property type="component" value="Unassembled WGS sequence"/>
</dbReference>
<protein>
    <submittedName>
        <fullName evidence="1">Uncharacterized protein</fullName>
    </submittedName>
</protein>
<dbReference type="AlphaFoldDB" id="A0A512LAR9"/>
<keyword evidence="2" id="KW-1185">Reference proteome</keyword>
<dbReference type="EMBL" id="BKAD01000031">
    <property type="protein sequence ID" value="GEP31580.1"/>
    <property type="molecule type" value="Genomic_DNA"/>
</dbReference>
<dbReference type="Pfam" id="PF09941">
    <property type="entry name" value="DUF2173"/>
    <property type="match status" value="1"/>
</dbReference>
<dbReference type="InterPro" id="IPR018685">
    <property type="entry name" value="DUF2173"/>
</dbReference>
<comment type="caution">
    <text evidence="1">The sequence shown here is derived from an EMBL/GenBank/DDBJ whole genome shotgun (WGS) entry which is preliminary data.</text>
</comment>
<name>A0A512LAR9_9PROT</name>
<gene>
    <name evidence="1" type="ORF">TPL01_27180</name>
</gene>
<evidence type="ECO:0000313" key="2">
    <source>
        <dbReference type="Proteomes" id="UP000321337"/>
    </source>
</evidence>